<dbReference type="CDD" id="cd00085">
    <property type="entry name" value="HNHc"/>
    <property type="match status" value="1"/>
</dbReference>
<sequence>MTWAQNTNGRSVPHGLQQRCFKRDKWTCQGCGYVGRQRPGDLHADHVHNRAEGGQNDLDNLQTLCDDCHKPKSAAERARGRARRSGKRKPPLHPADALSHPANK</sequence>
<dbReference type="GO" id="GO:0008270">
    <property type="term" value="F:zinc ion binding"/>
    <property type="evidence" value="ECO:0007669"/>
    <property type="project" value="InterPro"/>
</dbReference>
<gene>
    <name evidence="3" type="ORF">ACT17_20485</name>
</gene>
<evidence type="ECO:0000259" key="2">
    <source>
        <dbReference type="SMART" id="SM00507"/>
    </source>
</evidence>
<evidence type="ECO:0000256" key="1">
    <source>
        <dbReference type="SAM" id="MobiDB-lite"/>
    </source>
</evidence>
<dbReference type="AlphaFoldDB" id="A0A0J8U484"/>
<feature type="compositionally biased region" description="Basic residues" evidence="1">
    <location>
        <begin position="80"/>
        <end position="91"/>
    </location>
</feature>
<proteinExistence type="predicted"/>
<dbReference type="InterPro" id="IPR003615">
    <property type="entry name" value="HNH_nuc"/>
</dbReference>
<protein>
    <recommendedName>
        <fullName evidence="2">HNH nuclease domain-containing protein</fullName>
    </recommendedName>
</protein>
<dbReference type="Proteomes" id="UP000037594">
    <property type="component" value="Unassembled WGS sequence"/>
</dbReference>
<evidence type="ECO:0000313" key="3">
    <source>
        <dbReference type="EMBL" id="KMV16348.1"/>
    </source>
</evidence>
<dbReference type="InterPro" id="IPR002711">
    <property type="entry name" value="HNH"/>
</dbReference>
<reference evidence="3 4" key="1">
    <citation type="submission" date="2015-06" db="EMBL/GenBank/DDBJ databases">
        <title>Genome sequence of Mycobacterium conceptionense strain MLE.</title>
        <authorList>
            <person name="Greninger A.L."/>
            <person name="Cunningham G."/>
            <person name="Chiu C.Y."/>
            <person name="Miller S."/>
        </authorList>
    </citation>
    <scope>NUCLEOTIDE SEQUENCE [LARGE SCALE GENOMIC DNA]</scope>
    <source>
        <strain evidence="3 4">MLE</strain>
    </source>
</reference>
<dbReference type="EMBL" id="LFOD01000021">
    <property type="protein sequence ID" value="KMV16348.1"/>
    <property type="molecule type" value="Genomic_DNA"/>
</dbReference>
<organism evidence="3 4">
    <name type="scientific">Mycolicibacterium conceptionense</name>
    <dbReference type="NCBI Taxonomy" id="451644"/>
    <lineage>
        <taxon>Bacteria</taxon>
        <taxon>Bacillati</taxon>
        <taxon>Actinomycetota</taxon>
        <taxon>Actinomycetes</taxon>
        <taxon>Mycobacteriales</taxon>
        <taxon>Mycobacteriaceae</taxon>
        <taxon>Mycolicibacterium</taxon>
    </lineage>
</organism>
<comment type="caution">
    <text evidence="3">The sequence shown here is derived from an EMBL/GenBank/DDBJ whole genome shotgun (WGS) entry which is preliminary data.</text>
</comment>
<feature type="region of interest" description="Disordered" evidence="1">
    <location>
        <begin position="71"/>
        <end position="104"/>
    </location>
</feature>
<feature type="domain" description="HNH nuclease" evidence="2">
    <location>
        <begin position="15"/>
        <end position="70"/>
    </location>
</feature>
<accession>A0A0J8U484</accession>
<name>A0A0J8U484_9MYCO</name>
<dbReference type="Gene3D" id="1.10.30.50">
    <property type="match status" value="1"/>
</dbReference>
<dbReference type="SMART" id="SM00507">
    <property type="entry name" value="HNHc"/>
    <property type="match status" value="1"/>
</dbReference>
<dbReference type="GO" id="GO:0004519">
    <property type="term" value="F:endonuclease activity"/>
    <property type="evidence" value="ECO:0007669"/>
    <property type="project" value="InterPro"/>
</dbReference>
<dbReference type="PATRIC" id="fig|451644.5.peg.4234"/>
<evidence type="ECO:0000313" key="4">
    <source>
        <dbReference type="Proteomes" id="UP000037594"/>
    </source>
</evidence>
<dbReference type="GO" id="GO:0003676">
    <property type="term" value="F:nucleic acid binding"/>
    <property type="evidence" value="ECO:0007669"/>
    <property type="project" value="InterPro"/>
</dbReference>
<dbReference type="Pfam" id="PF01844">
    <property type="entry name" value="HNH"/>
    <property type="match status" value="1"/>
</dbReference>